<evidence type="ECO:0000256" key="1">
    <source>
        <dbReference type="ARBA" id="ARBA00022443"/>
    </source>
</evidence>
<evidence type="ECO:0000259" key="6">
    <source>
        <dbReference type="PROSITE" id="PS50002"/>
    </source>
</evidence>
<sequence>VRAMYDFTAEDADELNFHAGDIIEVLDQSDRFWWKGVLRGRTGLFPVNYTNPV</sequence>
<dbReference type="Proteomes" id="UP001529510">
    <property type="component" value="Unassembled WGS sequence"/>
</dbReference>
<evidence type="ECO:0000256" key="2">
    <source>
        <dbReference type="ARBA" id="ARBA00023043"/>
    </source>
</evidence>
<dbReference type="Gene3D" id="2.30.30.40">
    <property type="entry name" value="SH3 Domains"/>
    <property type="match status" value="1"/>
</dbReference>
<keyword evidence="8" id="KW-1185">Reference proteome</keyword>
<dbReference type="PRINTS" id="PR00499">
    <property type="entry name" value="P67PHOX"/>
</dbReference>
<reference evidence="7 8" key="1">
    <citation type="submission" date="2024-05" db="EMBL/GenBank/DDBJ databases">
        <title>Genome sequencing and assembly of Indian major carp, Cirrhinus mrigala (Hamilton, 1822).</title>
        <authorList>
            <person name="Mohindra V."/>
            <person name="Chowdhury L.M."/>
            <person name="Lal K."/>
            <person name="Jena J.K."/>
        </authorList>
    </citation>
    <scope>NUCLEOTIDE SEQUENCE [LARGE SCALE GENOMIC DNA]</scope>
    <source>
        <strain evidence="7">CM1030</strain>
        <tissue evidence="7">Blood</tissue>
    </source>
</reference>
<dbReference type="EMBL" id="JAMKFB020000006">
    <property type="protein sequence ID" value="KAL0190142.1"/>
    <property type="molecule type" value="Genomic_DNA"/>
</dbReference>
<dbReference type="InterPro" id="IPR001452">
    <property type="entry name" value="SH3_domain"/>
</dbReference>
<keyword evidence="2" id="KW-0040">ANK repeat</keyword>
<dbReference type="PANTHER" id="PTHR45929:SF3">
    <property type="entry name" value="JAK PATHWAY SIGNAL TRANSDUCTION ADAPTOR MOLECULE"/>
    <property type="match status" value="1"/>
</dbReference>
<dbReference type="SUPFAM" id="SSF50044">
    <property type="entry name" value="SH3-domain"/>
    <property type="match status" value="1"/>
</dbReference>
<dbReference type="InterPro" id="IPR050670">
    <property type="entry name" value="STAM"/>
</dbReference>
<dbReference type="SMART" id="SM00326">
    <property type="entry name" value="SH3"/>
    <property type="match status" value="1"/>
</dbReference>
<feature type="domain" description="SH3" evidence="6">
    <location>
        <begin position="1"/>
        <end position="53"/>
    </location>
</feature>
<evidence type="ECO:0000256" key="4">
    <source>
        <dbReference type="ARBA" id="ARBA00040640"/>
    </source>
</evidence>
<dbReference type="AlphaFoldDB" id="A0ABD0QVA9"/>
<dbReference type="PANTHER" id="PTHR45929">
    <property type="entry name" value="JAK PATHWAY SIGNAL TRANSDUCTION ADAPTOR MOLECULE"/>
    <property type="match status" value="1"/>
</dbReference>
<gene>
    <name evidence="7" type="ORF">M9458_012840</name>
</gene>
<evidence type="ECO:0000256" key="5">
    <source>
        <dbReference type="PROSITE-ProRule" id="PRU00192"/>
    </source>
</evidence>
<keyword evidence="1 5" id="KW-0728">SH3 domain</keyword>
<dbReference type="InterPro" id="IPR036028">
    <property type="entry name" value="SH3-like_dom_sf"/>
</dbReference>
<evidence type="ECO:0000313" key="7">
    <source>
        <dbReference type="EMBL" id="KAL0190142.1"/>
    </source>
</evidence>
<dbReference type="FunFam" id="2.30.30.40:FF:000072">
    <property type="entry name" value="Unconventional Myosin IB"/>
    <property type="match status" value="1"/>
</dbReference>
<dbReference type="Pfam" id="PF00018">
    <property type="entry name" value="SH3_1"/>
    <property type="match status" value="1"/>
</dbReference>
<organism evidence="7 8">
    <name type="scientific">Cirrhinus mrigala</name>
    <name type="common">Mrigala</name>
    <dbReference type="NCBI Taxonomy" id="683832"/>
    <lineage>
        <taxon>Eukaryota</taxon>
        <taxon>Metazoa</taxon>
        <taxon>Chordata</taxon>
        <taxon>Craniata</taxon>
        <taxon>Vertebrata</taxon>
        <taxon>Euteleostomi</taxon>
        <taxon>Actinopterygii</taxon>
        <taxon>Neopterygii</taxon>
        <taxon>Teleostei</taxon>
        <taxon>Ostariophysi</taxon>
        <taxon>Cypriniformes</taxon>
        <taxon>Cyprinidae</taxon>
        <taxon>Labeoninae</taxon>
        <taxon>Labeonini</taxon>
        <taxon>Cirrhinus</taxon>
    </lineage>
</organism>
<evidence type="ECO:0000313" key="8">
    <source>
        <dbReference type="Proteomes" id="UP001529510"/>
    </source>
</evidence>
<comment type="caution">
    <text evidence="7">The sequence shown here is derived from an EMBL/GenBank/DDBJ whole genome shotgun (WGS) entry which is preliminary data.</text>
</comment>
<dbReference type="PROSITE" id="PS50002">
    <property type="entry name" value="SH3"/>
    <property type="match status" value="1"/>
</dbReference>
<evidence type="ECO:0000256" key="3">
    <source>
        <dbReference type="ARBA" id="ARBA00037432"/>
    </source>
</evidence>
<comment type="function">
    <text evidence="3">Induces bone resorption, acting probably through a signaling cascade which results in the secretion of factor(s) enhancing osteoclast formation and activity.</text>
</comment>
<proteinExistence type="predicted"/>
<name>A0ABD0QVA9_CIRMR</name>
<accession>A0ABD0QVA9</accession>
<dbReference type="PRINTS" id="PR00452">
    <property type="entry name" value="SH3DOMAIN"/>
</dbReference>
<protein>
    <recommendedName>
        <fullName evidence="4">Osteoclast-stimulating factor 1</fullName>
    </recommendedName>
</protein>
<feature type="non-terminal residue" evidence="7">
    <location>
        <position position="1"/>
    </location>
</feature>